<sequence>MWDSRFEELLRQRLPFLSAGDSLARDSSLRDFGLDSMGAVELLASLENTFQVRFVDEALDMANFATPGTLWTTLSRMRETAA</sequence>
<evidence type="ECO:0000256" key="2">
    <source>
        <dbReference type="ARBA" id="ARBA00022553"/>
    </source>
</evidence>
<dbReference type="RefSeq" id="WP_189775618.1">
    <property type="nucleotide sequence ID" value="NZ_BMVY01000019.1"/>
</dbReference>
<keyword evidence="1" id="KW-0596">Phosphopantetheine</keyword>
<dbReference type="InterPro" id="IPR006162">
    <property type="entry name" value="Ppantetheine_attach_site"/>
</dbReference>
<proteinExistence type="predicted"/>
<dbReference type="SUPFAM" id="SSF47336">
    <property type="entry name" value="ACP-like"/>
    <property type="match status" value="1"/>
</dbReference>
<protein>
    <submittedName>
        <fullName evidence="4">Acyl carrier protein</fullName>
    </submittedName>
</protein>
<feature type="domain" description="Carrier" evidence="3">
    <location>
        <begin position="1"/>
        <end position="78"/>
    </location>
</feature>
<evidence type="ECO:0000259" key="3">
    <source>
        <dbReference type="PROSITE" id="PS50075"/>
    </source>
</evidence>
<name>A0ABZ1JAC5_9ACTN</name>
<dbReference type="EMBL" id="CP108133">
    <property type="protein sequence ID" value="WTP48207.1"/>
    <property type="molecule type" value="Genomic_DNA"/>
</dbReference>
<organism evidence="4 5">
    <name type="scientific">Streptomyces tauricus</name>
    <dbReference type="NCBI Taxonomy" id="68274"/>
    <lineage>
        <taxon>Bacteria</taxon>
        <taxon>Bacillati</taxon>
        <taxon>Actinomycetota</taxon>
        <taxon>Actinomycetes</taxon>
        <taxon>Kitasatosporales</taxon>
        <taxon>Streptomycetaceae</taxon>
        <taxon>Streptomyces</taxon>
        <taxon>Streptomyces aurantiacus group</taxon>
    </lineage>
</organism>
<dbReference type="InterPro" id="IPR036736">
    <property type="entry name" value="ACP-like_sf"/>
</dbReference>
<dbReference type="InterPro" id="IPR009081">
    <property type="entry name" value="PP-bd_ACP"/>
</dbReference>
<accession>A0ABZ1JAC5</accession>
<gene>
    <name evidence="4" type="ORF">OG288_07800</name>
</gene>
<dbReference type="Proteomes" id="UP001432166">
    <property type="component" value="Chromosome"/>
</dbReference>
<dbReference type="Gene3D" id="1.10.1200.10">
    <property type="entry name" value="ACP-like"/>
    <property type="match status" value="1"/>
</dbReference>
<reference evidence="4" key="1">
    <citation type="submission" date="2022-10" db="EMBL/GenBank/DDBJ databases">
        <title>The complete genomes of actinobacterial strains from the NBC collection.</title>
        <authorList>
            <person name="Joergensen T.S."/>
            <person name="Alvarez Arevalo M."/>
            <person name="Sterndorff E.B."/>
            <person name="Faurdal D."/>
            <person name="Vuksanovic O."/>
            <person name="Mourched A.-S."/>
            <person name="Charusanti P."/>
            <person name="Shaw S."/>
            <person name="Blin K."/>
            <person name="Weber T."/>
        </authorList>
    </citation>
    <scope>NUCLEOTIDE SEQUENCE</scope>
    <source>
        <strain evidence="4">NBC_00189</strain>
    </source>
</reference>
<evidence type="ECO:0000256" key="1">
    <source>
        <dbReference type="ARBA" id="ARBA00022450"/>
    </source>
</evidence>
<dbReference type="PROSITE" id="PS00012">
    <property type="entry name" value="PHOSPHOPANTETHEINE"/>
    <property type="match status" value="1"/>
</dbReference>
<evidence type="ECO:0000313" key="4">
    <source>
        <dbReference type="EMBL" id="WTP48207.1"/>
    </source>
</evidence>
<keyword evidence="2" id="KW-0597">Phosphoprotein</keyword>
<evidence type="ECO:0000313" key="5">
    <source>
        <dbReference type="Proteomes" id="UP001432166"/>
    </source>
</evidence>
<keyword evidence="5" id="KW-1185">Reference proteome</keyword>
<dbReference type="PROSITE" id="PS50075">
    <property type="entry name" value="CARRIER"/>
    <property type="match status" value="1"/>
</dbReference>
<dbReference type="Pfam" id="PF00550">
    <property type="entry name" value="PP-binding"/>
    <property type="match status" value="1"/>
</dbReference>